<keyword evidence="3" id="KW-1185">Reference proteome</keyword>
<evidence type="ECO:0000259" key="1">
    <source>
        <dbReference type="Pfam" id="PF11823"/>
    </source>
</evidence>
<dbReference type="RefSeq" id="WP_193734640.1">
    <property type="nucleotide sequence ID" value="NZ_CP063304.1"/>
</dbReference>
<organism evidence="2 3">
    <name type="scientific">Blautia liquoris</name>
    <dbReference type="NCBI Taxonomy" id="2779518"/>
    <lineage>
        <taxon>Bacteria</taxon>
        <taxon>Bacillati</taxon>
        <taxon>Bacillota</taxon>
        <taxon>Clostridia</taxon>
        <taxon>Lachnospirales</taxon>
        <taxon>Lachnospiraceae</taxon>
        <taxon>Blautia</taxon>
    </lineage>
</organism>
<dbReference type="AlphaFoldDB" id="A0A7M2RDP3"/>
<dbReference type="InterPro" id="IPR021778">
    <property type="entry name" value="Se/S_carrier-like"/>
</dbReference>
<gene>
    <name evidence="2" type="ORF">INP51_09595</name>
</gene>
<protein>
    <submittedName>
        <fullName evidence="2">DUF3343 domain-containing protein</fullName>
    </submittedName>
</protein>
<sequence>MAREKKMKVVFTFHSTTQAMKMEEVCKKTETAGRIIPVPRQISAGCGMAWMADIEERKNIENIIDQENLELEGVYELLL</sequence>
<name>A0A7M2RDP3_9FIRM</name>
<feature type="domain" description="Putative Se/S carrier protein-like" evidence="1">
    <location>
        <begin position="9"/>
        <end position="76"/>
    </location>
</feature>
<evidence type="ECO:0000313" key="3">
    <source>
        <dbReference type="Proteomes" id="UP000593601"/>
    </source>
</evidence>
<proteinExistence type="predicted"/>
<dbReference type="Pfam" id="PF11823">
    <property type="entry name" value="Se_S_carrier"/>
    <property type="match status" value="1"/>
</dbReference>
<dbReference type="KEGG" id="bliq:INP51_09595"/>
<dbReference type="EMBL" id="CP063304">
    <property type="protein sequence ID" value="QOV18278.1"/>
    <property type="molecule type" value="Genomic_DNA"/>
</dbReference>
<reference evidence="2 3" key="1">
    <citation type="submission" date="2020-10" db="EMBL/GenBank/DDBJ databases">
        <title>Blautia liquoris sp.nov., isolated from the mud in a fermentation cellar used for the production of Chinese strong-flavoured liquor.</title>
        <authorList>
            <person name="Lu L."/>
        </authorList>
    </citation>
    <scope>NUCLEOTIDE SEQUENCE [LARGE SCALE GENOMIC DNA]</scope>
    <source>
        <strain evidence="2 3">LZLJ-3</strain>
    </source>
</reference>
<evidence type="ECO:0000313" key="2">
    <source>
        <dbReference type="EMBL" id="QOV18278.1"/>
    </source>
</evidence>
<accession>A0A7M2RDP3</accession>
<dbReference type="Proteomes" id="UP000593601">
    <property type="component" value="Chromosome"/>
</dbReference>